<evidence type="ECO:0000256" key="1">
    <source>
        <dbReference type="SAM" id="Phobius"/>
    </source>
</evidence>
<keyword evidence="3" id="KW-1185">Reference proteome</keyword>
<feature type="transmembrane region" description="Helical" evidence="1">
    <location>
        <begin position="6"/>
        <end position="28"/>
    </location>
</feature>
<name>A0ABP7TWD3_9FLAO</name>
<keyword evidence="1" id="KW-0812">Transmembrane</keyword>
<reference evidence="3" key="1">
    <citation type="journal article" date="2019" name="Int. J. Syst. Evol. Microbiol.">
        <title>The Global Catalogue of Microorganisms (GCM) 10K type strain sequencing project: providing services to taxonomists for standard genome sequencing and annotation.</title>
        <authorList>
            <consortium name="The Broad Institute Genomics Platform"/>
            <consortium name="The Broad Institute Genome Sequencing Center for Infectious Disease"/>
            <person name="Wu L."/>
            <person name="Ma J."/>
        </authorList>
    </citation>
    <scope>NUCLEOTIDE SEQUENCE [LARGE SCALE GENOMIC DNA]</scope>
    <source>
        <strain evidence="3">JCM 17064</strain>
    </source>
</reference>
<sequence length="169" mass="18830">MTFGQYMVLFLQVIIITFFLPIAFFYLLRTFGKIDSIMLSDLSHRKIPLVLHICLLSVLIQKSITADLFPSLHYFFMGGIISAAVAFLLLYTKIKASIHMIGISALTVFAIGLSLKNELNTVSLVAFLVVLNGLVASSRLVMKAHTNKELLIGFLCGVLPQVGLLYYWL</sequence>
<proteinExistence type="predicted"/>
<keyword evidence="1" id="KW-0472">Membrane</keyword>
<organism evidence="2 3">
    <name type="scientific">Flavobacterium cheonhonense</name>
    <dbReference type="NCBI Taxonomy" id="706185"/>
    <lineage>
        <taxon>Bacteria</taxon>
        <taxon>Pseudomonadati</taxon>
        <taxon>Bacteroidota</taxon>
        <taxon>Flavobacteriia</taxon>
        <taxon>Flavobacteriales</taxon>
        <taxon>Flavobacteriaceae</taxon>
        <taxon>Flavobacterium</taxon>
    </lineage>
</organism>
<keyword evidence="1" id="KW-1133">Transmembrane helix</keyword>
<gene>
    <name evidence="2" type="ORF">GCM10022386_15540</name>
</gene>
<dbReference type="EMBL" id="BAABCR010000015">
    <property type="protein sequence ID" value="GAA4032281.1"/>
    <property type="molecule type" value="Genomic_DNA"/>
</dbReference>
<comment type="caution">
    <text evidence="2">The sequence shown here is derived from an EMBL/GenBank/DDBJ whole genome shotgun (WGS) entry which is preliminary data.</text>
</comment>
<feature type="transmembrane region" description="Helical" evidence="1">
    <location>
        <begin position="98"/>
        <end position="115"/>
    </location>
</feature>
<feature type="transmembrane region" description="Helical" evidence="1">
    <location>
        <begin position="121"/>
        <end position="138"/>
    </location>
</feature>
<feature type="transmembrane region" description="Helical" evidence="1">
    <location>
        <begin position="150"/>
        <end position="168"/>
    </location>
</feature>
<evidence type="ECO:0000313" key="2">
    <source>
        <dbReference type="EMBL" id="GAA4032281.1"/>
    </source>
</evidence>
<evidence type="ECO:0008006" key="4">
    <source>
        <dbReference type="Google" id="ProtNLM"/>
    </source>
</evidence>
<accession>A0ABP7TWD3</accession>
<protein>
    <recommendedName>
        <fullName evidence="4">Transmembrane protein</fullName>
    </recommendedName>
</protein>
<dbReference type="Proteomes" id="UP001500968">
    <property type="component" value="Unassembled WGS sequence"/>
</dbReference>
<feature type="transmembrane region" description="Helical" evidence="1">
    <location>
        <begin position="72"/>
        <end position="91"/>
    </location>
</feature>
<evidence type="ECO:0000313" key="3">
    <source>
        <dbReference type="Proteomes" id="UP001500968"/>
    </source>
</evidence>